<accession>A0A6F9EG44</accession>
<gene>
    <name evidence="2" type="ORF">COOX1_2920</name>
</gene>
<dbReference type="EMBL" id="LR792683">
    <property type="protein sequence ID" value="CAB3395454.1"/>
    <property type="molecule type" value="Genomic_DNA"/>
</dbReference>
<name>A0A6F9EG44_9BACL</name>
<dbReference type="AlphaFoldDB" id="A0A6F9EG44"/>
<evidence type="ECO:0000313" key="3">
    <source>
        <dbReference type="Proteomes" id="UP000502196"/>
    </source>
</evidence>
<evidence type="ECO:0000313" key="2">
    <source>
        <dbReference type="EMBL" id="CAB3395454.1"/>
    </source>
</evidence>
<protein>
    <submittedName>
        <fullName evidence="2">Uncharacterized protein</fullName>
    </submittedName>
</protein>
<feature type="region of interest" description="Disordered" evidence="1">
    <location>
        <begin position="96"/>
        <end position="123"/>
    </location>
</feature>
<dbReference type="Proteomes" id="UP000502196">
    <property type="component" value="Chromosome"/>
</dbReference>
<proteinExistence type="predicted"/>
<evidence type="ECO:0000256" key="1">
    <source>
        <dbReference type="SAM" id="MobiDB-lite"/>
    </source>
</evidence>
<sequence>MNLSVEVWCMVLELLFEVMCQMPAEVGCRLHADNDAIHVLGLRGLQDLVNESVGSLWVTQDLKRGQVLTGLIHKLNMVGLQAHVDPNMQFRQRIHLRSGKSQASPGPGCPWEPPTSASSSALIHPDVNCGPLHPIRHGGATSG</sequence>
<reference evidence="2 3" key="1">
    <citation type="submission" date="2020-04" db="EMBL/GenBank/DDBJ databases">
        <authorList>
            <person name="Hogendoorn C."/>
        </authorList>
    </citation>
    <scope>NUCLEOTIDE SEQUENCE [LARGE SCALE GENOMIC DNA]</scope>
    <source>
        <strain evidence="2">COOX1</strain>
    </source>
</reference>
<organism evidence="2 3">
    <name type="scientific">Kyrpidia spormannii</name>
    <dbReference type="NCBI Taxonomy" id="2055160"/>
    <lineage>
        <taxon>Bacteria</taxon>
        <taxon>Bacillati</taxon>
        <taxon>Bacillota</taxon>
        <taxon>Bacilli</taxon>
        <taxon>Bacillales</taxon>
        <taxon>Alicyclobacillaceae</taxon>
        <taxon>Kyrpidia</taxon>
    </lineage>
</organism>